<proteinExistence type="inferred from homology"/>
<dbReference type="Proteomes" id="UP000017837">
    <property type="component" value="Unassembled WGS sequence"/>
</dbReference>
<feature type="transmembrane region" description="Helical" evidence="7">
    <location>
        <begin position="288"/>
        <end position="312"/>
    </location>
</feature>
<feature type="transmembrane region" description="Helical" evidence="7">
    <location>
        <begin position="408"/>
        <end position="430"/>
    </location>
</feature>
<keyword evidence="3" id="KW-1003">Cell membrane</keyword>
<feature type="transmembrane region" description="Helical" evidence="7">
    <location>
        <begin position="351"/>
        <end position="369"/>
    </location>
</feature>
<dbReference type="RefSeq" id="WP_018082947.1">
    <property type="nucleotide sequence ID" value="NZ_AQWM01000021.1"/>
</dbReference>
<evidence type="ECO:0000256" key="4">
    <source>
        <dbReference type="ARBA" id="ARBA00022692"/>
    </source>
</evidence>
<keyword evidence="4 7" id="KW-0812">Transmembrane</keyword>
<feature type="transmembrane region" description="Helical" evidence="7">
    <location>
        <begin position="375"/>
        <end position="396"/>
    </location>
</feature>
<reference evidence="8 9" key="1">
    <citation type="journal article" date="2014" name="Nature">
        <title>Sequential evolution of bacterial morphology by co-option of a developmental regulator.</title>
        <authorList>
            <person name="Jiang C."/>
            <person name="Brown P.J."/>
            <person name="Ducret A."/>
            <person name="Brun Y.V."/>
        </authorList>
    </citation>
    <scope>NUCLEOTIDE SEQUENCE [LARGE SCALE GENOMIC DNA]</scope>
    <source>
        <strain evidence="8 9">DSM 16100</strain>
    </source>
</reference>
<feature type="transmembrane region" description="Helical" evidence="7">
    <location>
        <begin position="114"/>
        <end position="133"/>
    </location>
</feature>
<dbReference type="Pfam" id="PF13440">
    <property type="entry name" value="Polysacc_synt_3"/>
    <property type="match status" value="1"/>
</dbReference>
<name>V4PV47_9CAUL</name>
<comment type="similarity">
    <text evidence="2">Belongs to the polysaccharide synthase family.</text>
</comment>
<protein>
    <submittedName>
        <fullName evidence="8">Uncharacterized protein</fullName>
    </submittedName>
</protein>
<dbReference type="PANTHER" id="PTHR30250">
    <property type="entry name" value="PST FAMILY PREDICTED COLANIC ACID TRANSPORTER"/>
    <property type="match status" value="1"/>
</dbReference>
<feature type="transmembrane region" description="Helical" evidence="7">
    <location>
        <begin position="43"/>
        <end position="67"/>
    </location>
</feature>
<gene>
    <name evidence="8" type="ORF">ABENE_13810</name>
</gene>
<evidence type="ECO:0000256" key="6">
    <source>
        <dbReference type="ARBA" id="ARBA00023136"/>
    </source>
</evidence>
<sequence>MSDSKKVATNIVASWGANLVKALVQLLMLPIMARLLGPAEMGLYALALPIVSLVMPLADAGLANSLAREDQSNHRVWSSAFWMLQCVAILLGAGVIGGSYFIAFTANQPRLPLIIMALALIFPLLSLGVLPMARMIQKGRLVAPAMIDLASNICGAGVGVFCAYSGFGVWAMVWQYVSVFVMRAILFNACEFYLPHITFSMTGLHSHLRLGSSMTVSKVVEFAGRIAENSQVSRAMGGVALGTYGFATQAARFLAEAVGNSIWANLYYKSLHAKQEDLGAIFTKMTRLLCMILVPGSFLAAALAPDILPLLLGPKWALAGWPLAIFCITSPFTVISSMTGAVLYARGHAKIPMVVAVCTALARFLAILIFSQFGLLPACVAVGAVSIGQCIAAYAVSRTLIGFDTATLLRHALGPIAASTAGVAALFAIGLSHPTILGGVIAVAVYGGIIVFGQLLFDRKLFGPDLLTVLSLVWKKRDQEVGIG</sequence>
<keyword evidence="6 7" id="KW-0472">Membrane</keyword>
<accession>V4PV47</accession>
<keyword evidence="5 7" id="KW-1133">Transmembrane helix</keyword>
<dbReference type="PATRIC" id="fig|1121022.4.peg.2810"/>
<dbReference type="OrthoDB" id="7605542at2"/>
<dbReference type="GO" id="GO:0005886">
    <property type="term" value="C:plasma membrane"/>
    <property type="evidence" value="ECO:0007669"/>
    <property type="project" value="UniProtKB-SubCell"/>
</dbReference>
<evidence type="ECO:0000256" key="5">
    <source>
        <dbReference type="ARBA" id="ARBA00022989"/>
    </source>
</evidence>
<feature type="transmembrane region" description="Helical" evidence="7">
    <location>
        <begin position="436"/>
        <end position="457"/>
    </location>
</feature>
<organism evidence="8 9">
    <name type="scientific">Asticcacaulis benevestitus DSM 16100 = ATCC BAA-896</name>
    <dbReference type="NCBI Taxonomy" id="1121022"/>
    <lineage>
        <taxon>Bacteria</taxon>
        <taxon>Pseudomonadati</taxon>
        <taxon>Pseudomonadota</taxon>
        <taxon>Alphaproteobacteria</taxon>
        <taxon>Caulobacterales</taxon>
        <taxon>Caulobacteraceae</taxon>
        <taxon>Asticcacaulis</taxon>
    </lineage>
</organism>
<dbReference type="PANTHER" id="PTHR30250:SF10">
    <property type="entry name" value="LIPOPOLYSACCHARIDE BIOSYNTHESIS PROTEIN WZXC"/>
    <property type="match status" value="1"/>
</dbReference>
<dbReference type="eggNOG" id="COG2244">
    <property type="taxonomic scope" value="Bacteria"/>
</dbReference>
<evidence type="ECO:0000256" key="3">
    <source>
        <dbReference type="ARBA" id="ARBA00022475"/>
    </source>
</evidence>
<feature type="transmembrane region" description="Helical" evidence="7">
    <location>
        <begin position="79"/>
        <end position="102"/>
    </location>
</feature>
<dbReference type="AlphaFoldDB" id="V4PV47"/>
<dbReference type="STRING" id="1121022.GCA_000376105_03277"/>
<evidence type="ECO:0000256" key="7">
    <source>
        <dbReference type="SAM" id="Phobius"/>
    </source>
</evidence>
<evidence type="ECO:0000313" key="8">
    <source>
        <dbReference type="EMBL" id="ESQ89450.1"/>
    </source>
</evidence>
<evidence type="ECO:0000313" key="9">
    <source>
        <dbReference type="Proteomes" id="UP000017837"/>
    </source>
</evidence>
<dbReference type="EMBL" id="AWGB01000029">
    <property type="protein sequence ID" value="ESQ89450.1"/>
    <property type="molecule type" value="Genomic_DNA"/>
</dbReference>
<comment type="subcellular location">
    <subcellularLocation>
        <location evidence="1">Cell membrane</location>
        <topology evidence="1">Multi-pass membrane protein</topology>
    </subcellularLocation>
</comment>
<feature type="transmembrane region" description="Helical" evidence="7">
    <location>
        <begin position="318"/>
        <end position="344"/>
    </location>
</feature>
<keyword evidence="9" id="KW-1185">Reference proteome</keyword>
<dbReference type="InterPro" id="IPR050833">
    <property type="entry name" value="Poly_Biosynth_Transport"/>
</dbReference>
<evidence type="ECO:0000256" key="1">
    <source>
        <dbReference type="ARBA" id="ARBA00004651"/>
    </source>
</evidence>
<feature type="transmembrane region" description="Helical" evidence="7">
    <location>
        <begin position="12"/>
        <end position="31"/>
    </location>
</feature>
<comment type="caution">
    <text evidence="8">The sequence shown here is derived from an EMBL/GenBank/DDBJ whole genome shotgun (WGS) entry which is preliminary data.</text>
</comment>
<evidence type="ECO:0000256" key="2">
    <source>
        <dbReference type="ARBA" id="ARBA00007430"/>
    </source>
</evidence>
<feature type="transmembrane region" description="Helical" evidence="7">
    <location>
        <begin position="145"/>
        <end position="167"/>
    </location>
</feature>